<evidence type="ECO:0000256" key="4">
    <source>
        <dbReference type="ARBA" id="ARBA00022603"/>
    </source>
</evidence>
<dbReference type="GO" id="GO:0003908">
    <property type="term" value="F:methylated-DNA-[protein]-cysteine S-methyltransferase activity"/>
    <property type="evidence" value="ECO:0007669"/>
    <property type="project" value="UniProtKB-UniRule"/>
</dbReference>
<feature type="domain" description="Methylguanine DNA methyltransferase ribonuclease-like" evidence="11">
    <location>
        <begin position="17"/>
        <end position="94"/>
    </location>
</feature>
<comment type="miscellaneous">
    <text evidence="9">This enzyme catalyzes only one turnover and therefore is not strictly catalytic. According to one definition, an enzyme is a biocatalyst that acts repeatedly and over many reaction cycles.</text>
</comment>
<proteinExistence type="inferred from homology"/>
<feature type="active site" description="Nucleophile; methyl group acceptor" evidence="9">
    <location>
        <position position="150"/>
    </location>
</feature>
<dbReference type="FunFam" id="1.10.10.10:FF:000214">
    <property type="entry name" value="Methylated-DNA--protein-cysteine methyltransferase"/>
    <property type="match status" value="1"/>
</dbReference>
<comment type="similarity">
    <text evidence="2 9">Belongs to the MGMT family.</text>
</comment>
<dbReference type="GO" id="GO:0006307">
    <property type="term" value="P:DNA alkylation repair"/>
    <property type="evidence" value="ECO:0007669"/>
    <property type="project" value="UniProtKB-UniRule"/>
</dbReference>
<dbReference type="HAMAP" id="MF_00772">
    <property type="entry name" value="OGT"/>
    <property type="match status" value="1"/>
</dbReference>
<feature type="domain" description="Methylated-DNA-[protein]-cysteine S-methyltransferase DNA binding" evidence="10">
    <location>
        <begin position="100"/>
        <end position="179"/>
    </location>
</feature>
<dbReference type="GO" id="GO:0005737">
    <property type="term" value="C:cytoplasm"/>
    <property type="evidence" value="ECO:0007669"/>
    <property type="project" value="UniProtKB-SubCell"/>
</dbReference>
<dbReference type="InterPro" id="IPR023546">
    <property type="entry name" value="MGMT"/>
</dbReference>
<keyword evidence="7 9" id="KW-0234">DNA repair</keyword>
<accession>A0A1D3TQ28</accession>
<dbReference type="CDD" id="cd06445">
    <property type="entry name" value="ATase"/>
    <property type="match status" value="1"/>
</dbReference>
<gene>
    <name evidence="12" type="ORF">SAMN05421730_100275</name>
</gene>
<dbReference type="InterPro" id="IPR036388">
    <property type="entry name" value="WH-like_DNA-bd_sf"/>
</dbReference>
<evidence type="ECO:0000256" key="1">
    <source>
        <dbReference type="ARBA" id="ARBA00001286"/>
    </source>
</evidence>
<dbReference type="PROSITE" id="PS00374">
    <property type="entry name" value="MGMT"/>
    <property type="match status" value="1"/>
</dbReference>
<dbReference type="Gene3D" id="3.30.160.70">
    <property type="entry name" value="Methylated DNA-protein cysteine methyltransferase domain"/>
    <property type="match status" value="1"/>
</dbReference>
<dbReference type="InterPro" id="IPR036217">
    <property type="entry name" value="MethylDNA_cys_MeTrfase_DNAb"/>
</dbReference>
<dbReference type="InterPro" id="IPR014048">
    <property type="entry name" value="MethylDNA_cys_MeTrfase_DNA-bd"/>
</dbReference>
<comment type="function">
    <text evidence="9">Involved in the cellular defense against the biological effects of O6-methylguanine (O6-MeG) and O4-methylthymine (O4-MeT) in DNA. Repairs the methylated nucleobase in DNA by stoichiometrically transferring the methyl group to a cysteine residue in the enzyme. This is a suicide reaction: the enzyme is irreversibly inactivated.</text>
</comment>
<evidence type="ECO:0000256" key="9">
    <source>
        <dbReference type="HAMAP-Rule" id="MF_00772"/>
    </source>
</evidence>
<dbReference type="InterPro" id="IPR008332">
    <property type="entry name" value="MethylG_MeTrfase_N"/>
</dbReference>
<reference evidence="12 13" key="1">
    <citation type="submission" date="2016-09" db="EMBL/GenBank/DDBJ databases">
        <authorList>
            <person name="Capua I."/>
            <person name="De Benedictis P."/>
            <person name="Joannis T."/>
            <person name="Lombin L.H."/>
            <person name="Cattoli G."/>
        </authorList>
    </citation>
    <scope>NUCLEOTIDE SEQUENCE [LARGE SCALE GENOMIC DNA]</scope>
    <source>
        <strain evidence="12 13">GluBS11</strain>
    </source>
</reference>
<dbReference type="InterPro" id="IPR036631">
    <property type="entry name" value="MGMT_N_sf"/>
</dbReference>
<dbReference type="InterPro" id="IPR001497">
    <property type="entry name" value="MethylDNA_cys_MeTrfase_AS"/>
</dbReference>
<dbReference type="EC" id="2.1.1.63" evidence="9"/>
<organism evidence="12 13">
    <name type="scientific">Anaerobium acetethylicum</name>
    <dbReference type="NCBI Taxonomy" id="1619234"/>
    <lineage>
        <taxon>Bacteria</taxon>
        <taxon>Bacillati</taxon>
        <taxon>Bacillota</taxon>
        <taxon>Clostridia</taxon>
        <taxon>Lachnospirales</taxon>
        <taxon>Lachnospiraceae</taxon>
        <taxon>Anaerobium</taxon>
    </lineage>
</organism>
<evidence type="ECO:0000256" key="8">
    <source>
        <dbReference type="ARBA" id="ARBA00049348"/>
    </source>
</evidence>
<evidence type="ECO:0000259" key="11">
    <source>
        <dbReference type="Pfam" id="PF02870"/>
    </source>
</evidence>
<dbReference type="GO" id="GO:0032259">
    <property type="term" value="P:methylation"/>
    <property type="evidence" value="ECO:0007669"/>
    <property type="project" value="UniProtKB-KW"/>
</dbReference>
<dbReference type="NCBIfam" id="TIGR00589">
    <property type="entry name" value="ogt"/>
    <property type="match status" value="1"/>
</dbReference>
<dbReference type="Pfam" id="PF01035">
    <property type="entry name" value="DNA_binding_1"/>
    <property type="match status" value="1"/>
</dbReference>
<dbReference type="SUPFAM" id="SSF53155">
    <property type="entry name" value="Methylated DNA-protein cysteine methyltransferase domain"/>
    <property type="match status" value="1"/>
</dbReference>
<dbReference type="Pfam" id="PF02870">
    <property type="entry name" value="Methyltransf_1N"/>
    <property type="match status" value="1"/>
</dbReference>
<dbReference type="PANTHER" id="PTHR10815">
    <property type="entry name" value="METHYLATED-DNA--PROTEIN-CYSTEINE METHYLTRANSFERASE"/>
    <property type="match status" value="1"/>
</dbReference>
<comment type="catalytic activity">
    <reaction evidence="8 9">
        <text>a 6-O-methyl-2'-deoxyguanosine in DNA + L-cysteinyl-[protein] = S-methyl-L-cysteinyl-[protein] + a 2'-deoxyguanosine in DNA</text>
        <dbReference type="Rhea" id="RHEA:24000"/>
        <dbReference type="Rhea" id="RHEA-COMP:10131"/>
        <dbReference type="Rhea" id="RHEA-COMP:10132"/>
        <dbReference type="Rhea" id="RHEA-COMP:11367"/>
        <dbReference type="Rhea" id="RHEA-COMP:11368"/>
        <dbReference type="ChEBI" id="CHEBI:29950"/>
        <dbReference type="ChEBI" id="CHEBI:82612"/>
        <dbReference type="ChEBI" id="CHEBI:85445"/>
        <dbReference type="ChEBI" id="CHEBI:85448"/>
        <dbReference type="EC" id="2.1.1.63"/>
    </reaction>
</comment>
<keyword evidence="4 9" id="KW-0489">Methyltransferase</keyword>
<evidence type="ECO:0000256" key="6">
    <source>
        <dbReference type="ARBA" id="ARBA00022763"/>
    </source>
</evidence>
<sequence>MSEENSKGRGKLNYIFFYETCLGRIGIGATELEVTNLYLGTQECREVEERISGCQGTAGETMAEIRETCLIKEAFRQLNEYLEGERRTFQLPLNPAGTAYQRKVWDMLLRIPYGKTSSYKEIAEAVGNAKAARAVGMANNRNPIPIFIPCHRVIGSDGSMKGYYGGIDMKRRLLEIEGAVKEQEIRIKQKNR</sequence>
<protein>
    <recommendedName>
        <fullName evidence="9">Methylated-DNA--protein-cysteine methyltransferase</fullName>
        <ecNumber evidence="9">2.1.1.63</ecNumber>
    </recommendedName>
    <alternativeName>
        <fullName evidence="9">6-O-methylguanine-DNA methyltransferase</fullName>
        <shortName evidence="9">MGMT</shortName>
    </alternativeName>
    <alternativeName>
        <fullName evidence="9">O-6-methylguanine-DNA-alkyltransferase</fullName>
    </alternativeName>
</protein>
<evidence type="ECO:0000256" key="3">
    <source>
        <dbReference type="ARBA" id="ARBA00022490"/>
    </source>
</evidence>
<dbReference type="Proteomes" id="UP000199315">
    <property type="component" value="Unassembled WGS sequence"/>
</dbReference>
<keyword evidence="13" id="KW-1185">Reference proteome</keyword>
<keyword evidence="3 9" id="KW-0963">Cytoplasm</keyword>
<dbReference type="AlphaFoldDB" id="A0A1D3TQ28"/>
<evidence type="ECO:0000256" key="7">
    <source>
        <dbReference type="ARBA" id="ARBA00023204"/>
    </source>
</evidence>
<keyword evidence="6 9" id="KW-0227">DNA damage</keyword>
<dbReference type="EMBL" id="FMKA01000002">
    <property type="protein sequence ID" value="SCP95630.1"/>
    <property type="molecule type" value="Genomic_DNA"/>
</dbReference>
<name>A0A1D3TQ28_9FIRM</name>
<evidence type="ECO:0000313" key="12">
    <source>
        <dbReference type="EMBL" id="SCP95630.1"/>
    </source>
</evidence>
<evidence type="ECO:0000256" key="5">
    <source>
        <dbReference type="ARBA" id="ARBA00022679"/>
    </source>
</evidence>
<evidence type="ECO:0000256" key="2">
    <source>
        <dbReference type="ARBA" id="ARBA00008711"/>
    </source>
</evidence>
<evidence type="ECO:0000313" key="13">
    <source>
        <dbReference type="Proteomes" id="UP000199315"/>
    </source>
</evidence>
<dbReference type="Gene3D" id="1.10.10.10">
    <property type="entry name" value="Winged helix-like DNA-binding domain superfamily/Winged helix DNA-binding domain"/>
    <property type="match status" value="1"/>
</dbReference>
<comment type="subcellular location">
    <subcellularLocation>
        <location evidence="9">Cytoplasm</location>
    </subcellularLocation>
</comment>
<dbReference type="SUPFAM" id="SSF46767">
    <property type="entry name" value="Methylated DNA-protein cysteine methyltransferase, C-terminal domain"/>
    <property type="match status" value="1"/>
</dbReference>
<keyword evidence="5 9" id="KW-0808">Transferase</keyword>
<dbReference type="STRING" id="1619234.SAMN05421730_100275"/>
<comment type="catalytic activity">
    <reaction evidence="1 9">
        <text>a 4-O-methyl-thymidine in DNA + L-cysteinyl-[protein] = a thymidine in DNA + S-methyl-L-cysteinyl-[protein]</text>
        <dbReference type="Rhea" id="RHEA:53428"/>
        <dbReference type="Rhea" id="RHEA-COMP:10131"/>
        <dbReference type="Rhea" id="RHEA-COMP:10132"/>
        <dbReference type="Rhea" id="RHEA-COMP:13555"/>
        <dbReference type="Rhea" id="RHEA-COMP:13556"/>
        <dbReference type="ChEBI" id="CHEBI:29950"/>
        <dbReference type="ChEBI" id="CHEBI:82612"/>
        <dbReference type="ChEBI" id="CHEBI:137386"/>
        <dbReference type="ChEBI" id="CHEBI:137387"/>
        <dbReference type="EC" id="2.1.1.63"/>
    </reaction>
</comment>
<evidence type="ECO:0000259" key="10">
    <source>
        <dbReference type="Pfam" id="PF01035"/>
    </source>
</evidence>
<dbReference type="PANTHER" id="PTHR10815:SF5">
    <property type="entry name" value="METHYLATED-DNA--PROTEIN-CYSTEINE METHYLTRANSFERASE"/>
    <property type="match status" value="1"/>
</dbReference>